<proteinExistence type="predicted"/>
<comment type="caution">
    <text evidence="1">The sequence shown here is derived from an EMBL/GenBank/DDBJ whole genome shotgun (WGS) entry which is preliminary data.</text>
</comment>
<gene>
    <name evidence="1" type="ORF">MJO28_011004</name>
</gene>
<dbReference type="EMBL" id="CM045875">
    <property type="protein sequence ID" value="KAI7943476.1"/>
    <property type="molecule type" value="Genomic_DNA"/>
</dbReference>
<keyword evidence="2" id="KW-1185">Reference proteome</keyword>
<organism evidence="1 2">
    <name type="scientific">Puccinia striiformis f. sp. tritici</name>
    <dbReference type="NCBI Taxonomy" id="168172"/>
    <lineage>
        <taxon>Eukaryota</taxon>
        <taxon>Fungi</taxon>
        <taxon>Dikarya</taxon>
        <taxon>Basidiomycota</taxon>
        <taxon>Pucciniomycotina</taxon>
        <taxon>Pucciniomycetes</taxon>
        <taxon>Pucciniales</taxon>
        <taxon>Pucciniaceae</taxon>
        <taxon>Puccinia</taxon>
    </lineage>
</organism>
<evidence type="ECO:0000313" key="2">
    <source>
        <dbReference type="Proteomes" id="UP001060170"/>
    </source>
</evidence>
<reference evidence="2" key="1">
    <citation type="journal article" date="2018" name="BMC Genomics">
        <title>Genomic insights into host adaptation between the wheat stripe rust pathogen (Puccinia striiformis f. sp. tritici) and the barley stripe rust pathogen (Puccinia striiformis f. sp. hordei).</title>
        <authorList>
            <person name="Xia C."/>
            <person name="Wang M."/>
            <person name="Yin C."/>
            <person name="Cornejo O.E."/>
            <person name="Hulbert S.H."/>
            <person name="Chen X."/>
        </authorList>
    </citation>
    <scope>NUCLEOTIDE SEQUENCE [LARGE SCALE GENOMIC DNA]</scope>
    <source>
        <strain evidence="2">93-210</strain>
    </source>
</reference>
<name>A0ACC0E298_9BASI</name>
<evidence type="ECO:0000313" key="1">
    <source>
        <dbReference type="EMBL" id="KAI7943476.1"/>
    </source>
</evidence>
<sequence>MKLQKSNLKIRIQSWAVFINLTPPPTGPSTTQDLCCSRAPSTLNGDPSQQEYDSCSSQLHPRHLKSLAISLSPLEHSLHVTSLG</sequence>
<dbReference type="Proteomes" id="UP001060170">
    <property type="component" value="Chromosome 11"/>
</dbReference>
<reference evidence="2" key="2">
    <citation type="journal article" date="2018" name="Mol. Plant Microbe Interact.">
        <title>Genome sequence resources for the wheat stripe rust pathogen (Puccinia striiformis f. sp. tritici) and the barley stripe rust pathogen (Puccinia striiformis f. sp. hordei).</title>
        <authorList>
            <person name="Xia C."/>
            <person name="Wang M."/>
            <person name="Yin C."/>
            <person name="Cornejo O.E."/>
            <person name="Hulbert S.H."/>
            <person name="Chen X."/>
        </authorList>
    </citation>
    <scope>NUCLEOTIDE SEQUENCE [LARGE SCALE GENOMIC DNA]</scope>
    <source>
        <strain evidence="2">93-210</strain>
    </source>
</reference>
<reference evidence="1 2" key="3">
    <citation type="journal article" date="2022" name="Microbiol. Spectr.">
        <title>Folding features and dynamics of 3D genome architecture in plant fungal pathogens.</title>
        <authorList>
            <person name="Xia C."/>
        </authorList>
    </citation>
    <scope>NUCLEOTIDE SEQUENCE [LARGE SCALE GENOMIC DNA]</scope>
    <source>
        <strain evidence="1 2">93-210</strain>
    </source>
</reference>
<accession>A0ACC0E298</accession>
<protein>
    <submittedName>
        <fullName evidence="1">Uncharacterized protein</fullName>
    </submittedName>
</protein>